<evidence type="ECO:0000313" key="8">
    <source>
        <dbReference type="Proteomes" id="UP000235533"/>
    </source>
</evidence>
<gene>
    <name evidence="7" type="ORF">BCT54_25380</name>
</gene>
<dbReference type="Pfam" id="PF00691">
    <property type="entry name" value="OmpA"/>
    <property type="match status" value="1"/>
</dbReference>
<dbReference type="InterPro" id="IPR036737">
    <property type="entry name" value="OmpA-like_sf"/>
</dbReference>
<dbReference type="RefSeq" id="WP_102552902.1">
    <property type="nucleotide sequence ID" value="NZ_MCZF01000249.1"/>
</dbReference>
<dbReference type="SUPFAM" id="SSF103088">
    <property type="entry name" value="OmpA-like"/>
    <property type="match status" value="1"/>
</dbReference>
<evidence type="ECO:0000256" key="3">
    <source>
        <dbReference type="ARBA" id="ARBA00023237"/>
    </source>
</evidence>
<feature type="chain" id="PRO_5014937950" description="OmpA-like domain-containing protein" evidence="5">
    <location>
        <begin position="25"/>
        <end position="215"/>
    </location>
</feature>
<evidence type="ECO:0000256" key="5">
    <source>
        <dbReference type="SAM" id="SignalP"/>
    </source>
</evidence>
<dbReference type="PROSITE" id="PS51123">
    <property type="entry name" value="OMPA_2"/>
    <property type="match status" value="1"/>
</dbReference>
<keyword evidence="5" id="KW-0732">Signal</keyword>
<evidence type="ECO:0000256" key="1">
    <source>
        <dbReference type="ARBA" id="ARBA00004442"/>
    </source>
</evidence>
<organism evidence="7 8">
    <name type="scientific">Vibrio splendidus</name>
    <dbReference type="NCBI Taxonomy" id="29497"/>
    <lineage>
        <taxon>Bacteria</taxon>
        <taxon>Pseudomonadati</taxon>
        <taxon>Pseudomonadota</taxon>
        <taxon>Gammaproteobacteria</taxon>
        <taxon>Vibrionales</taxon>
        <taxon>Vibrionaceae</taxon>
        <taxon>Vibrio</taxon>
    </lineage>
</organism>
<dbReference type="PANTHER" id="PTHR30329:SF21">
    <property type="entry name" value="LIPOPROTEIN YIAD-RELATED"/>
    <property type="match status" value="1"/>
</dbReference>
<evidence type="ECO:0000256" key="2">
    <source>
        <dbReference type="ARBA" id="ARBA00023136"/>
    </source>
</evidence>
<keyword evidence="2 4" id="KW-0472">Membrane</keyword>
<dbReference type="AlphaFoldDB" id="A0A2N7JP01"/>
<feature type="signal peptide" evidence="5">
    <location>
        <begin position="1"/>
        <end position="24"/>
    </location>
</feature>
<accession>A0A2N7JP01</accession>
<dbReference type="Gene3D" id="3.30.1330.60">
    <property type="entry name" value="OmpA-like domain"/>
    <property type="match status" value="1"/>
</dbReference>
<keyword evidence="3" id="KW-0998">Cell outer membrane</keyword>
<dbReference type="PRINTS" id="PR01021">
    <property type="entry name" value="OMPADOMAIN"/>
</dbReference>
<proteinExistence type="predicted"/>
<dbReference type="CDD" id="cd07185">
    <property type="entry name" value="OmpA_C-like"/>
    <property type="match status" value="1"/>
</dbReference>
<protein>
    <recommendedName>
        <fullName evidence="6">OmpA-like domain-containing protein</fullName>
    </recommendedName>
</protein>
<dbReference type="EMBL" id="MCZF01000249">
    <property type="protein sequence ID" value="PMM44476.1"/>
    <property type="molecule type" value="Genomic_DNA"/>
</dbReference>
<sequence length="215" mass="24085">MKQRITYIAFLLLCITLTLSRAQASDFVFNGYCKEKSTNTETYITVKFPISALPNAGPFYLVQVDNQSTINDELLDAIEKRININYTCREFLIVQERSGKNTEDKIAIGNTIARVYFRNDQSKLTSASISILDNLVKLTSSSKKKFTVIGHTDNIGSLEYNDKLGKKRAESVTSYLKSKGIVKVNSLSKGESVPLESNVTLLGRSKNRRVEILVN</sequence>
<comment type="caution">
    <text evidence="7">The sequence shown here is derived from an EMBL/GenBank/DDBJ whole genome shotgun (WGS) entry which is preliminary data.</text>
</comment>
<dbReference type="InterPro" id="IPR050330">
    <property type="entry name" value="Bact_OuterMem_StrucFunc"/>
</dbReference>
<dbReference type="GO" id="GO:0009279">
    <property type="term" value="C:cell outer membrane"/>
    <property type="evidence" value="ECO:0007669"/>
    <property type="project" value="UniProtKB-SubCell"/>
</dbReference>
<feature type="domain" description="OmpA-like" evidence="6">
    <location>
        <begin position="104"/>
        <end position="215"/>
    </location>
</feature>
<evidence type="ECO:0000313" key="7">
    <source>
        <dbReference type="EMBL" id="PMM44476.1"/>
    </source>
</evidence>
<dbReference type="PANTHER" id="PTHR30329">
    <property type="entry name" value="STATOR ELEMENT OF FLAGELLAR MOTOR COMPLEX"/>
    <property type="match status" value="1"/>
</dbReference>
<evidence type="ECO:0000259" key="6">
    <source>
        <dbReference type="PROSITE" id="PS51123"/>
    </source>
</evidence>
<comment type="subcellular location">
    <subcellularLocation>
        <location evidence="1">Cell outer membrane</location>
    </subcellularLocation>
</comment>
<dbReference type="InterPro" id="IPR006664">
    <property type="entry name" value="OMP_bac"/>
</dbReference>
<name>A0A2N7JP01_VIBSP</name>
<evidence type="ECO:0000256" key="4">
    <source>
        <dbReference type="PROSITE-ProRule" id="PRU00473"/>
    </source>
</evidence>
<reference evidence="8" key="1">
    <citation type="submission" date="2016-07" db="EMBL/GenBank/DDBJ databases">
        <title>Nontailed viruses are major unrecognized killers of bacteria in the ocean.</title>
        <authorList>
            <person name="Kauffman K."/>
            <person name="Hussain F."/>
            <person name="Yang J."/>
            <person name="Arevalo P."/>
            <person name="Brown J."/>
            <person name="Cutler M."/>
            <person name="Kelly L."/>
            <person name="Polz M.F."/>
        </authorList>
    </citation>
    <scope>NUCLEOTIDE SEQUENCE [LARGE SCALE GENOMIC DNA]</scope>
    <source>
        <strain evidence="8">10N.261.48.B5</strain>
    </source>
</reference>
<dbReference type="InterPro" id="IPR006665">
    <property type="entry name" value="OmpA-like"/>
</dbReference>
<dbReference type="Proteomes" id="UP000235533">
    <property type="component" value="Unassembled WGS sequence"/>
</dbReference>